<feature type="region of interest" description="Disordered" evidence="6">
    <location>
        <begin position="1"/>
        <end position="20"/>
    </location>
</feature>
<comment type="similarity">
    <text evidence="2">Belongs to the ATP-dependent AMP-binding enzyme family.</text>
</comment>
<dbReference type="InterPro" id="IPR045851">
    <property type="entry name" value="AMP-bd_C_sf"/>
</dbReference>
<name>A0A831NVM0_9GAMM</name>
<dbReference type="GO" id="GO:0031956">
    <property type="term" value="F:medium-chain fatty acid-CoA ligase activity"/>
    <property type="evidence" value="ECO:0007669"/>
    <property type="project" value="TreeGrafter"/>
</dbReference>
<dbReference type="PANTHER" id="PTHR43201">
    <property type="entry name" value="ACYL-COA SYNTHETASE"/>
    <property type="match status" value="1"/>
</dbReference>
<dbReference type="Pfam" id="PF13193">
    <property type="entry name" value="AMP-binding_C"/>
    <property type="match status" value="1"/>
</dbReference>
<dbReference type="InterPro" id="IPR025110">
    <property type="entry name" value="AMP-bd_C"/>
</dbReference>
<dbReference type="PANTHER" id="PTHR43201:SF5">
    <property type="entry name" value="MEDIUM-CHAIN ACYL-COA LIGASE ACSF2, MITOCHONDRIAL"/>
    <property type="match status" value="1"/>
</dbReference>
<dbReference type="Proteomes" id="UP000885822">
    <property type="component" value="Unassembled WGS sequence"/>
</dbReference>
<gene>
    <name evidence="8" type="ORF">ENG92_01640</name>
</gene>
<dbReference type="SUPFAM" id="SSF47336">
    <property type="entry name" value="ACP-like"/>
    <property type="match status" value="1"/>
</dbReference>
<dbReference type="Gene3D" id="3.30.300.30">
    <property type="match status" value="1"/>
</dbReference>
<evidence type="ECO:0000256" key="2">
    <source>
        <dbReference type="ARBA" id="ARBA00006432"/>
    </source>
</evidence>
<dbReference type="SMART" id="SM00823">
    <property type="entry name" value="PKS_PP"/>
    <property type="match status" value="1"/>
</dbReference>
<dbReference type="PROSITE" id="PS50075">
    <property type="entry name" value="CARRIER"/>
    <property type="match status" value="1"/>
</dbReference>
<evidence type="ECO:0000313" key="8">
    <source>
        <dbReference type="EMBL" id="HDK37705.1"/>
    </source>
</evidence>
<evidence type="ECO:0000256" key="3">
    <source>
        <dbReference type="ARBA" id="ARBA00022450"/>
    </source>
</evidence>
<dbReference type="EMBL" id="DRCV01000074">
    <property type="protein sequence ID" value="HDK37705.1"/>
    <property type="molecule type" value="Genomic_DNA"/>
</dbReference>
<sequence length="306" mass="33663">SNPLPPAIRKPGSVGPAAGPEMAIMDEAGTSLPVGAVGEIVIRGPNVFHAYEKNPGANKNAFCDGWFRTGDQGYMDEEGYFYITGRLKEIVNRGGEKISPREVDEVLLEHSAINQAVAFGIPHASLGEDLAAAVVLKDAHTVSKQDLRQFVFDRLADYKVPSQIIFVSEIPKGPTGKLQRIGLSDKLHELMTPDFIEPRTDTEALVISIYEEVLKCEKIGVQDNFFWLGGDSLKATQVVSRICSIFDLDLPLVTIFRHPTPADLAQELSSKAGEADISILSELMEEIEELSEAEVQQLLDEEFRRK</sequence>
<dbReference type="InterPro" id="IPR020806">
    <property type="entry name" value="PKS_PP-bd"/>
</dbReference>
<protein>
    <submittedName>
        <fullName evidence="8">AMP-dependent synthetase</fullName>
    </submittedName>
</protein>
<evidence type="ECO:0000256" key="4">
    <source>
        <dbReference type="ARBA" id="ARBA00022553"/>
    </source>
</evidence>
<keyword evidence="5" id="KW-0436">Ligase</keyword>
<dbReference type="GO" id="GO:0031177">
    <property type="term" value="F:phosphopantetheine binding"/>
    <property type="evidence" value="ECO:0007669"/>
    <property type="project" value="InterPro"/>
</dbReference>
<dbReference type="InterPro" id="IPR009081">
    <property type="entry name" value="PP-bd_ACP"/>
</dbReference>
<dbReference type="Pfam" id="PF00550">
    <property type="entry name" value="PP-binding"/>
    <property type="match status" value="1"/>
</dbReference>
<dbReference type="Gene3D" id="1.10.1200.10">
    <property type="entry name" value="ACP-like"/>
    <property type="match status" value="1"/>
</dbReference>
<dbReference type="GO" id="GO:0006631">
    <property type="term" value="P:fatty acid metabolic process"/>
    <property type="evidence" value="ECO:0007669"/>
    <property type="project" value="TreeGrafter"/>
</dbReference>
<proteinExistence type="inferred from homology"/>
<comment type="cofactor">
    <cofactor evidence="1">
        <name>pantetheine 4'-phosphate</name>
        <dbReference type="ChEBI" id="CHEBI:47942"/>
    </cofactor>
</comment>
<evidence type="ECO:0000256" key="6">
    <source>
        <dbReference type="SAM" id="MobiDB-lite"/>
    </source>
</evidence>
<evidence type="ECO:0000256" key="1">
    <source>
        <dbReference type="ARBA" id="ARBA00001957"/>
    </source>
</evidence>
<keyword evidence="3" id="KW-0596">Phosphopantetheine</keyword>
<accession>A0A831NVM0</accession>
<evidence type="ECO:0000259" key="7">
    <source>
        <dbReference type="PROSITE" id="PS50075"/>
    </source>
</evidence>
<reference evidence="8" key="1">
    <citation type="journal article" date="2020" name="mSystems">
        <title>Genome- and Community-Level Interaction Insights into Carbon Utilization and Element Cycling Functions of Hydrothermarchaeota in Hydrothermal Sediment.</title>
        <authorList>
            <person name="Zhou Z."/>
            <person name="Liu Y."/>
            <person name="Xu W."/>
            <person name="Pan J."/>
            <person name="Luo Z.H."/>
            <person name="Li M."/>
        </authorList>
    </citation>
    <scope>NUCLEOTIDE SEQUENCE [LARGE SCALE GENOMIC DNA]</scope>
    <source>
        <strain evidence="8">HyVt-26</strain>
    </source>
</reference>
<dbReference type="AlphaFoldDB" id="A0A831NVM0"/>
<feature type="non-terminal residue" evidence="8">
    <location>
        <position position="1"/>
    </location>
</feature>
<dbReference type="Gene3D" id="3.40.50.12780">
    <property type="entry name" value="N-terminal domain of ligase-like"/>
    <property type="match status" value="1"/>
</dbReference>
<dbReference type="InterPro" id="IPR042099">
    <property type="entry name" value="ANL_N_sf"/>
</dbReference>
<dbReference type="FunFam" id="1.10.1200.10:FF:000005">
    <property type="entry name" value="Nonribosomal peptide synthetase 1"/>
    <property type="match status" value="1"/>
</dbReference>
<feature type="domain" description="Carrier" evidence="7">
    <location>
        <begin position="197"/>
        <end position="272"/>
    </location>
</feature>
<keyword evidence="4" id="KW-0597">Phosphoprotein</keyword>
<dbReference type="SUPFAM" id="SSF56801">
    <property type="entry name" value="Acetyl-CoA synthetase-like"/>
    <property type="match status" value="1"/>
</dbReference>
<dbReference type="InterPro" id="IPR036736">
    <property type="entry name" value="ACP-like_sf"/>
</dbReference>
<organism evidence="8">
    <name type="scientific">Thiolapillus brandeum</name>
    <dbReference type="NCBI Taxonomy" id="1076588"/>
    <lineage>
        <taxon>Bacteria</taxon>
        <taxon>Pseudomonadati</taxon>
        <taxon>Pseudomonadota</taxon>
        <taxon>Gammaproteobacteria</taxon>
        <taxon>Chromatiales</taxon>
        <taxon>Sedimenticolaceae</taxon>
        <taxon>Thiolapillus</taxon>
    </lineage>
</organism>
<comment type="caution">
    <text evidence="8">The sequence shown here is derived from an EMBL/GenBank/DDBJ whole genome shotgun (WGS) entry which is preliminary data.</text>
</comment>
<evidence type="ECO:0000256" key="5">
    <source>
        <dbReference type="ARBA" id="ARBA00022598"/>
    </source>
</evidence>